<comment type="caution">
    <text evidence="4">The sequence shown here is derived from an EMBL/GenBank/DDBJ whole genome shotgun (WGS) entry which is preliminary data.</text>
</comment>
<reference evidence="4" key="1">
    <citation type="submission" date="2021-09" db="EMBL/GenBank/DDBJ databases">
        <authorList>
            <consortium name="AG Swart"/>
            <person name="Singh M."/>
            <person name="Singh A."/>
            <person name="Seah K."/>
            <person name="Emmerich C."/>
        </authorList>
    </citation>
    <scope>NUCLEOTIDE SEQUENCE</scope>
    <source>
        <strain evidence="4">ATCC30299</strain>
    </source>
</reference>
<name>A0AAU9IYJ7_9CILI</name>
<evidence type="ECO:0000313" key="5">
    <source>
        <dbReference type="Proteomes" id="UP001162131"/>
    </source>
</evidence>
<dbReference type="Pfam" id="PF14753">
    <property type="entry name" value="FAM221"/>
    <property type="match status" value="1"/>
</dbReference>
<dbReference type="Proteomes" id="UP001162131">
    <property type="component" value="Unassembled WGS sequence"/>
</dbReference>
<comment type="similarity">
    <text evidence="1">Belongs to the FAM221 family.</text>
</comment>
<dbReference type="PANTHER" id="PTHR31214">
    <property type="entry name" value="PROTEIN FAM221A-RELATED"/>
    <property type="match status" value="1"/>
</dbReference>
<evidence type="ECO:0000256" key="3">
    <source>
        <dbReference type="SAM" id="MobiDB-lite"/>
    </source>
</evidence>
<feature type="compositionally biased region" description="Basic and acidic residues" evidence="3">
    <location>
        <begin position="225"/>
        <end position="243"/>
    </location>
</feature>
<organism evidence="4 5">
    <name type="scientific">Blepharisma stoltei</name>
    <dbReference type="NCBI Taxonomy" id="1481888"/>
    <lineage>
        <taxon>Eukaryota</taxon>
        <taxon>Sar</taxon>
        <taxon>Alveolata</taxon>
        <taxon>Ciliophora</taxon>
        <taxon>Postciliodesmatophora</taxon>
        <taxon>Heterotrichea</taxon>
        <taxon>Heterotrichida</taxon>
        <taxon>Blepharismidae</taxon>
        <taxon>Blepharisma</taxon>
    </lineage>
</organism>
<dbReference type="EMBL" id="CAJZBQ010000020">
    <property type="protein sequence ID" value="CAG9318205.1"/>
    <property type="molecule type" value="Genomic_DNA"/>
</dbReference>
<accession>A0AAU9IYJ7</accession>
<dbReference type="InterPro" id="IPR026755">
    <property type="entry name" value="Fam221a/b"/>
</dbReference>
<keyword evidence="5" id="KW-1185">Reference proteome</keyword>
<dbReference type="PANTHER" id="PTHR31214:SF2">
    <property type="entry name" value="PROTEIN FAM221A"/>
    <property type="match status" value="1"/>
</dbReference>
<evidence type="ECO:0000256" key="1">
    <source>
        <dbReference type="ARBA" id="ARBA00011026"/>
    </source>
</evidence>
<gene>
    <name evidence="4" type="ORF">BSTOLATCC_MIC20685</name>
</gene>
<evidence type="ECO:0000313" key="4">
    <source>
        <dbReference type="EMBL" id="CAG9318205.1"/>
    </source>
</evidence>
<proteinExistence type="inferred from homology"/>
<protein>
    <recommendedName>
        <fullName evidence="2">Protein FAM221A</fullName>
    </recommendedName>
</protein>
<feature type="region of interest" description="Disordered" evidence="3">
    <location>
        <begin position="224"/>
        <end position="243"/>
    </location>
</feature>
<sequence length="258" mass="29196">MERIHLDNSAARAVQAYIEYENIVGGADGGKLLSPEEYEEFKKQVAAQRANRLFVYWSNSSGLECKTIGPHSKCFCNHRYKDHFTDDVSTKKVPCRVPKCKCKQFDYVPVYGSNDLKCLCKHSYTTHNPANRRCEKPGCKCSQFSSTHSCTCSRHYNDHETKFYSKQERQAMGKPTDNLGGGGELYAAMGGLTDFSDLVDGIEREAVEPVEYAGKRYELTGASRRAVEAPKPQKGERQVRREGFTPLELYNMPHRLGK</sequence>
<evidence type="ECO:0000256" key="2">
    <source>
        <dbReference type="ARBA" id="ARBA00039630"/>
    </source>
</evidence>
<dbReference type="AlphaFoldDB" id="A0AAU9IYJ7"/>